<feature type="transmembrane region" description="Helical" evidence="7">
    <location>
        <begin position="134"/>
        <end position="156"/>
    </location>
</feature>
<accession>A0ABP9MZA5</accession>
<feature type="transmembrane region" description="Helical" evidence="7">
    <location>
        <begin position="162"/>
        <end position="183"/>
    </location>
</feature>
<dbReference type="GO" id="GO:0005524">
    <property type="term" value="F:ATP binding"/>
    <property type="evidence" value="ECO:0007669"/>
    <property type="project" value="UniProtKB-KW"/>
</dbReference>
<dbReference type="NCBIfam" id="NF008364">
    <property type="entry name" value="PRK11160.1"/>
    <property type="match status" value="1"/>
</dbReference>
<dbReference type="InterPro" id="IPR003593">
    <property type="entry name" value="AAA+_ATPase"/>
</dbReference>
<evidence type="ECO:0000256" key="5">
    <source>
        <dbReference type="ARBA" id="ARBA00022989"/>
    </source>
</evidence>
<dbReference type="EMBL" id="BAABHY010000001">
    <property type="protein sequence ID" value="GAA5104991.1"/>
    <property type="molecule type" value="Genomic_DNA"/>
</dbReference>
<dbReference type="RefSeq" id="WP_345488075.1">
    <property type="nucleotide sequence ID" value="NZ_BAABHY010000001.1"/>
</dbReference>
<name>A0ABP9MZA5_9GAMM</name>
<dbReference type="Proteomes" id="UP001500171">
    <property type="component" value="Unassembled WGS sequence"/>
</dbReference>
<feature type="domain" description="ABC transporter" evidence="8">
    <location>
        <begin position="339"/>
        <end position="553"/>
    </location>
</feature>
<keyword evidence="4 10" id="KW-0067">ATP-binding</keyword>
<keyword evidence="11" id="KW-1185">Reference proteome</keyword>
<dbReference type="InterPro" id="IPR039421">
    <property type="entry name" value="Type_1_exporter"/>
</dbReference>
<feature type="transmembrane region" description="Helical" evidence="7">
    <location>
        <begin position="278"/>
        <end position="303"/>
    </location>
</feature>
<evidence type="ECO:0000256" key="7">
    <source>
        <dbReference type="SAM" id="Phobius"/>
    </source>
</evidence>
<evidence type="ECO:0000256" key="2">
    <source>
        <dbReference type="ARBA" id="ARBA00022692"/>
    </source>
</evidence>
<dbReference type="InterPro" id="IPR017871">
    <property type="entry name" value="ABC_transporter-like_CS"/>
</dbReference>
<feature type="domain" description="ABC transmembrane type-1" evidence="9">
    <location>
        <begin position="20"/>
        <end position="288"/>
    </location>
</feature>
<dbReference type="InterPro" id="IPR036640">
    <property type="entry name" value="ABC1_TM_sf"/>
</dbReference>
<dbReference type="InterPro" id="IPR003439">
    <property type="entry name" value="ABC_transporter-like_ATP-bd"/>
</dbReference>
<feature type="transmembrane region" description="Helical" evidence="7">
    <location>
        <begin position="242"/>
        <end position="266"/>
    </location>
</feature>
<reference evidence="11" key="1">
    <citation type="journal article" date="2019" name="Int. J. Syst. Evol. Microbiol.">
        <title>The Global Catalogue of Microorganisms (GCM) 10K type strain sequencing project: providing services to taxonomists for standard genome sequencing and annotation.</title>
        <authorList>
            <consortium name="The Broad Institute Genomics Platform"/>
            <consortium name="The Broad Institute Genome Sequencing Center for Infectious Disease"/>
            <person name="Wu L."/>
            <person name="Ma J."/>
        </authorList>
    </citation>
    <scope>NUCLEOTIDE SEQUENCE [LARGE SCALE GENOMIC DNA]</scope>
    <source>
        <strain evidence="11">JCM 18050</strain>
    </source>
</reference>
<dbReference type="InterPro" id="IPR027417">
    <property type="entry name" value="P-loop_NTPase"/>
</dbReference>
<dbReference type="SMART" id="SM00382">
    <property type="entry name" value="AAA"/>
    <property type="match status" value="1"/>
</dbReference>
<gene>
    <name evidence="10" type="primary">cydC</name>
    <name evidence="10" type="ORF">GCM10023211_03340</name>
</gene>
<keyword evidence="6 7" id="KW-0472">Membrane</keyword>
<sequence>MLKILSPYIKLYSHYFAMIILGMVLVLVALAASIFLLSLSGWFLSATAFVGVAGLYTFNYMLPAAGVRGAAILRTVSRYFERLVNHDTTFKILAYLRTNAFKKILPLSAMQIAQYQKADLLNRFIADIDHLDHLYLRLFVPIVSGLLTTLFIYLAIGYFDQTIALVITVILLMAILVIPVIFYQAGKQIGAQIAAQQSEYRQNLVSYLQGQAELTLFNAKPRYRAQLDTVEQRWLDNQKKQATLLSLATALILLIIGLMTLLIIYLAADGISQYDSPIIALFIFVGLACTEILAPIPAAFLFLGQVLTSAQRMNELMKQQPDILFPQHGAKTEPNVCSIEFNNIAFAYPNQPITVFEAISFNIKHGEHVALVGKTGCGKSTLLNLITRTWQPTTGKIYLNKVEISQFDEPTLRNMMAVIPQVITIFSDTLRNNLLIGHPQATDQQLIDVLKSVELEKLLTSDNGLELWLGEGGRTLSGGEKRRIGIARALLHNAPLTLMDEPTESLDNQTEQQILAIIKKCYQGKTVLMVTHRLTDHEMFDHTFVLDNKHVSIR</sequence>
<dbReference type="PROSITE" id="PS50893">
    <property type="entry name" value="ABC_TRANSPORTER_2"/>
    <property type="match status" value="1"/>
</dbReference>
<dbReference type="InterPro" id="IPR011527">
    <property type="entry name" value="ABC1_TM_dom"/>
</dbReference>
<evidence type="ECO:0000256" key="6">
    <source>
        <dbReference type="ARBA" id="ARBA00023136"/>
    </source>
</evidence>
<dbReference type="NCBIfam" id="TIGR02868">
    <property type="entry name" value="CydC"/>
    <property type="match status" value="1"/>
</dbReference>
<dbReference type="Gene3D" id="1.20.1560.10">
    <property type="entry name" value="ABC transporter type 1, transmembrane domain"/>
    <property type="match status" value="1"/>
</dbReference>
<organism evidence="10 11">
    <name type="scientific">Orbus sasakiae</name>
    <dbReference type="NCBI Taxonomy" id="1078475"/>
    <lineage>
        <taxon>Bacteria</taxon>
        <taxon>Pseudomonadati</taxon>
        <taxon>Pseudomonadota</taxon>
        <taxon>Gammaproteobacteria</taxon>
        <taxon>Orbales</taxon>
        <taxon>Orbaceae</taxon>
        <taxon>Orbus</taxon>
    </lineage>
</organism>
<feature type="transmembrane region" description="Helical" evidence="7">
    <location>
        <begin position="12"/>
        <end position="36"/>
    </location>
</feature>
<evidence type="ECO:0000259" key="9">
    <source>
        <dbReference type="PROSITE" id="PS50929"/>
    </source>
</evidence>
<dbReference type="PANTHER" id="PTHR24221:SF653">
    <property type="entry name" value="TRANSPORT ATP-BINDING PROTEIN CYDC"/>
    <property type="match status" value="1"/>
</dbReference>
<evidence type="ECO:0000313" key="11">
    <source>
        <dbReference type="Proteomes" id="UP001500171"/>
    </source>
</evidence>
<proteinExistence type="predicted"/>
<keyword evidence="2 7" id="KW-0812">Transmembrane</keyword>
<evidence type="ECO:0000256" key="1">
    <source>
        <dbReference type="ARBA" id="ARBA00004651"/>
    </source>
</evidence>
<dbReference type="Gene3D" id="3.40.50.300">
    <property type="entry name" value="P-loop containing nucleotide triphosphate hydrolases"/>
    <property type="match status" value="1"/>
</dbReference>
<dbReference type="PROSITE" id="PS50929">
    <property type="entry name" value="ABC_TM1F"/>
    <property type="match status" value="1"/>
</dbReference>
<protein>
    <submittedName>
        <fullName evidence="10">Cysteine/glutathione ABC transporter ATP-binding protein/permease CydC</fullName>
    </submittedName>
</protein>
<evidence type="ECO:0000259" key="8">
    <source>
        <dbReference type="PROSITE" id="PS50893"/>
    </source>
</evidence>
<evidence type="ECO:0000256" key="3">
    <source>
        <dbReference type="ARBA" id="ARBA00022741"/>
    </source>
</evidence>
<dbReference type="PROSITE" id="PS00211">
    <property type="entry name" value="ABC_TRANSPORTER_1"/>
    <property type="match status" value="1"/>
</dbReference>
<dbReference type="SUPFAM" id="SSF52540">
    <property type="entry name" value="P-loop containing nucleoside triphosphate hydrolases"/>
    <property type="match status" value="1"/>
</dbReference>
<dbReference type="InterPro" id="IPR014223">
    <property type="entry name" value="ABC_CydC/D"/>
</dbReference>
<dbReference type="CDD" id="cd03228">
    <property type="entry name" value="ABCC_MRP_Like"/>
    <property type="match status" value="1"/>
</dbReference>
<dbReference type="PANTHER" id="PTHR24221">
    <property type="entry name" value="ATP-BINDING CASSETTE SUB-FAMILY B"/>
    <property type="match status" value="1"/>
</dbReference>
<dbReference type="Pfam" id="PF00005">
    <property type="entry name" value="ABC_tran"/>
    <property type="match status" value="1"/>
</dbReference>
<evidence type="ECO:0000313" key="10">
    <source>
        <dbReference type="EMBL" id="GAA5104991.1"/>
    </source>
</evidence>
<feature type="transmembrane region" description="Helical" evidence="7">
    <location>
        <begin position="42"/>
        <end position="62"/>
    </location>
</feature>
<evidence type="ECO:0000256" key="4">
    <source>
        <dbReference type="ARBA" id="ARBA00022840"/>
    </source>
</evidence>
<dbReference type="Pfam" id="PF00664">
    <property type="entry name" value="ABC_membrane"/>
    <property type="match status" value="1"/>
</dbReference>
<dbReference type="SUPFAM" id="SSF90123">
    <property type="entry name" value="ABC transporter transmembrane region"/>
    <property type="match status" value="1"/>
</dbReference>
<comment type="subcellular location">
    <subcellularLocation>
        <location evidence="1">Cell membrane</location>
        <topology evidence="1">Multi-pass membrane protein</topology>
    </subcellularLocation>
</comment>
<dbReference type="CDD" id="cd18585">
    <property type="entry name" value="ABC_6TM_CydC"/>
    <property type="match status" value="1"/>
</dbReference>
<keyword evidence="3" id="KW-0547">Nucleotide-binding</keyword>
<keyword evidence="5 7" id="KW-1133">Transmembrane helix</keyword>
<comment type="caution">
    <text evidence="10">The sequence shown here is derived from an EMBL/GenBank/DDBJ whole genome shotgun (WGS) entry which is preliminary data.</text>
</comment>